<dbReference type="PANTHER" id="PTHR24113:SF15">
    <property type="entry name" value="NACHT DOMAIN-CONTAINING PROTEIN"/>
    <property type="match status" value="1"/>
</dbReference>
<evidence type="ECO:0000313" key="2">
    <source>
        <dbReference type="Proteomes" id="UP000464178"/>
    </source>
</evidence>
<dbReference type="EMBL" id="LR593886">
    <property type="protein sequence ID" value="VTR91496.1"/>
    <property type="molecule type" value="Genomic_DNA"/>
</dbReference>
<dbReference type="Pfam" id="PF13516">
    <property type="entry name" value="LRR_6"/>
    <property type="match status" value="2"/>
</dbReference>
<dbReference type="InterPro" id="IPR027038">
    <property type="entry name" value="RanGap"/>
</dbReference>
<dbReference type="InterPro" id="IPR014338">
    <property type="entry name" value="CHP02996_rpt-companion-dom"/>
</dbReference>
<dbReference type="KEGG" id="gms:SOIL9_62180"/>
<dbReference type="GO" id="GO:0031267">
    <property type="term" value="F:small GTPase binding"/>
    <property type="evidence" value="ECO:0007669"/>
    <property type="project" value="TreeGrafter"/>
</dbReference>
<proteinExistence type="predicted"/>
<dbReference type="AlphaFoldDB" id="A0A6P2CSY8"/>
<dbReference type="PANTHER" id="PTHR24113">
    <property type="entry name" value="RAN GTPASE-ACTIVATING PROTEIN 1"/>
    <property type="match status" value="1"/>
</dbReference>
<dbReference type="InterPro" id="IPR032675">
    <property type="entry name" value="LRR_dom_sf"/>
</dbReference>
<evidence type="ECO:0008006" key="3">
    <source>
        <dbReference type="Google" id="ProtNLM"/>
    </source>
</evidence>
<dbReference type="GO" id="GO:0005096">
    <property type="term" value="F:GTPase activator activity"/>
    <property type="evidence" value="ECO:0007669"/>
    <property type="project" value="InterPro"/>
</dbReference>
<protein>
    <recommendedName>
        <fullName evidence="3">Repeat-companion domain protein</fullName>
    </recommendedName>
</protein>
<dbReference type="NCBIfam" id="TIGR02996">
    <property type="entry name" value="rpt_mate_G_obs"/>
    <property type="match status" value="1"/>
</dbReference>
<dbReference type="Gene3D" id="3.80.10.10">
    <property type="entry name" value="Ribonuclease Inhibitor"/>
    <property type="match status" value="2"/>
</dbReference>
<dbReference type="GO" id="GO:0005829">
    <property type="term" value="C:cytosol"/>
    <property type="evidence" value="ECO:0007669"/>
    <property type="project" value="TreeGrafter"/>
</dbReference>
<dbReference type="Proteomes" id="UP000464178">
    <property type="component" value="Chromosome"/>
</dbReference>
<dbReference type="SUPFAM" id="SSF52047">
    <property type="entry name" value="RNI-like"/>
    <property type="match status" value="1"/>
</dbReference>
<dbReference type="RefSeq" id="WP_162666479.1">
    <property type="nucleotide sequence ID" value="NZ_LR593886.1"/>
</dbReference>
<sequence>MSDHDALLSAILAHPDEDTPRLMFADWLQENGAAPRAEFVRVQIELARLRAEEVDLPDTFGTLQSADGCQFRPHDTAERVALLRRESELLSANRRAWAAELPEYAVAGTALDDAGFFRGFVGHVSLPLEPLVRNPDRLWERHPVESLDLSRVDPEARERVPECQQLDRIRALRFGFLASVPCEAEFFAPFVECPHLAAVRVFDLGRLDCSDSALIALADAPYLRPTALKLHCPHVSRDTLERLLHAPFASRVRRFEQRRAVGWAPEVIAAAPLGALRFLDLRGAMCGDAGVRALASSPHITELVTLDLSSNGLTNTALEALAAWPGLESVKSLNLAFNRNITDAGVRVLLSVRRFRPIHIGLQQTQLGDAGAEVLAAWPGLETVIDLDLTAAEMGDWGAAALAGSANWRDVRYLRVSRNNFGAQAKAQLCSRFGRGGIDIWGW</sequence>
<keyword evidence="2" id="KW-1185">Reference proteome</keyword>
<accession>A0A6P2CSY8</accession>
<organism evidence="1 2">
    <name type="scientific">Gemmata massiliana</name>
    <dbReference type="NCBI Taxonomy" id="1210884"/>
    <lineage>
        <taxon>Bacteria</taxon>
        <taxon>Pseudomonadati</taxon>
        <taxon>Planctomycetota</taxon>
        <taxon>Planctomycetia</taxon>
        <taxon>Gemmatales</taxon>
        <taxon>Gemmataceae</taxon>
        <taxon>Gemmata</taxon>
    </lineage>
</organism>
<dbReference type="GO" id="GO:0006913">
    <property type="term" value="P:nucleocytoplasmic transport"/>
    <property type="evidence" value="ECO:0007669"/>
    <property type="project" value="TreeGrafter"/>
</dbReference>
<reference evidence="1 2" key="1">
    <citation type="submission" date="2019-05" db="EMBL/GenBank/DDBJ databases">
        <authorList>
            <consortium name="Science for Life Laboratories"/>
        </authorList>
    </citation>
    <scope>NUCLEOTIDE SEQUENCE [LARGE SCALE GENOMIC DNA]</scope>
    <source>
        <strain evidence="1">Soil9</strain>
    </source>
</reference>
<gene>
    <name evidence="1" type="ORF">SOIL9_62180</name>
</gene>
<dbReference type="InterPro" id="IPR001611">
    <property type="entry name" value="Leu-rich_rpt"/>
</dbReference>
<name>A0A6P2CSY8_9BACT</name>
<evidence type="ECO:0000313" key="1">
    <source>
        <dbReference type="EMBL" id="VTR91496.1"/>
    </source>
</evidence>
<dbReference type="GO" id="GO:0048471">
    <property type="term" value="C:perinuclear region of cytoplasm"/>
    <property type="evidence" value="ECO:0007669"/>
    <property type="project" value="TreeGrafter"/>
</dbReference>